<dbReference type="EMBL" id="JADNRY010000294">
    <property type="protein sequence ID" value="KAF9059555.1"/>
    <property type="molecule type" value="Genomic_DNA"/>
</dbReference>
<evidence type="ECO:0000313" key="4">
    <source>
        <dbReference type="Proteomes" id="UP000772434"/>
    </source>
</evidence>
<accession>A0A9P5PC78</accession>
<keyword evidence="2" id="KW-0472">Membrane</keyword>
<feature type="compositionally biased region" description="Polar residues" evidence="1">
    <location>
        <begin position="259"/>
        <end position="269"/>
    </location>
</feature>
<evidence type="ECO:0000256" key="1">
    <source>
        <dbReference type="SAM" id="MobiDB-lite"/>
    </source>
</evidence>
<organism evidence="3 4">
    <name type="scientific">Rhodocollybia butyracea</name>
    <dbReference type="NCBI Taxonomy" id="206335"/>
    <lineage>
        <taxon>Eukaryota</taxon>
        <taxon>Fungi</taxon>
        <taxon>Dikarya</taxon>
        <taxon>Basidiomycota</taxon>
        <taxon>Agaricomycotina</taxon>
        <taxon>Agaricomycetes</taxon>
        <taxon>Agaricomycetidae</taxon>
        <taxon>Agaricales</taxon>
        <taxon>Marasmiineae</taxon>
        <taxon>Omphalotaceae</taxon>
        <taxon>Rhodocollybia</taxon>
    </lineage>
</organism>
<evidence type="ECO:0000256" key="2">
    <source>
        <dbReference type="SAM" id="Phobius"/>
    </source>
</evidence>
<feature type="region of interest" description="Disordered" evidence="1">
    <location>
        <begin position="222"/>
        <end position="269"/>
    </location>
</feature>
<keyword evidence="2" id="KW-0812">Transmembrane</keyword>
<sequence>MPVLVMGRHMPLSPGPASAPSLLSSLPSLSTTSESHTTAVTSTSSMSRSTETSESHPTTTTSITSNSIPTSSRINFTTISMAPSMILSTASVTAAVAGVSTGPFPSTKIVSSPSSSQGATSPVSSTLSSSNTSSSTTLPSNTSSSNASSVQPKKSINPGVIAAVTVCGVLLIFTGLFFLRRYYRNRRTRAPSSTFQGDMMFRSPQPTPLFRANSSVGGHLPLVGSTPRIGTPTPIPGTPSKYPNEKGSDTPLADRDWTTAVQSCEQTDK</sequence>
<keyword evidence="2" id="KW-1133">Transmembrane helix</keyword>
<keyword evidence="4" id="KW-1185">Reference proteome</keyword>
<feature type="region of interest" description="Disordered" evidence="1">
    <location>
        <begin position="105"/>
        <end position="153"/>
    </location>
</feature>
<feature type="region of interest" description="Disordered" evidence="1">
    <location>
        <begin position="11"/>
        <end position="68"/>
    </location>
</feature>
<feature type="compositionally biased region" description="Basic and acidic residues" evidence="1">
    <location>
        <begin position="243"/>
        <end position="257"/>
    </location>
</feature>
<dbReference type="Proteomes" id="UP000772434">
    <property type="component" value="Unassembled WGS sequence"/>
</dbReference>
<evidence type="ECO:0000313" key="3">
    <source>
        <dbReference type="EMBL" id="KAF9059555.1"/>
    </source>
</evidence>
<feature type="compositionally biased region" description="Low complexity" evidence="1">
    <location>
        <begin position="111"/>
        <end position="150"/>
    </location>
</feature>
<name>A0A9P5PC78_9AGAR</name>
<proteinExistence type="predicted"/>
<feature type="transmembrane region" description="Helical" evidence="2">
    <location>
        <begin position="159"/>
        <end position="179"/>
    </location>
</feature>
<dbReference type="AlphaFoldDB" id="A0A9P5PC78"/>
<protein>
    <submittedName>
        <fullName evidence="3">Uncharacterized protein</fullName>
    </submittedName>
</protein>
<gene>
    <name evidence="3" type="ORF">BDP27DRAFT_1407559</name>
</gene>
<comment type="caution">
    <text evidence="3">The sequence shown here is derived from an EMBL/GenBank/DDBJ whole genome shotgun (WGS) entry which is preliminary data.</text>
</comment>
<reference evidence="3" key="1">
    <citation type="submission" date="2020-11" db="EMBL/GenBank/DDBJ databases">
        <authorList>
            <consortium name="DOE Joint Genome Institute"/>
            <person name="Ahrendt S."/>
            <person name="Riley R."/>
            <person name="Andreopoulos W."/>
            <person name="Labutti K."/>
            <person name="Pangilinan J."/>
            <person name="Ruiz-Duenas F.J."/>
            <person name="Barrasa J.M."/>
            <person name="Sanchez-Garcia M."/>
            <person name="Camarero S."/>
            <person name="Miyauchi S."/>
            <person name="Serrano A."/>
            <person name="Linde D."/>
            <person name="Babiker R."/>
            <person name="Drula E."/>
            <person name="Ayuso-Fernandez I."/>
            <person name="Pacheco R."/>
            <person name="Padilla G."/>
            <person name="Ferreira P."/>
            <person name="Barriuso J."/>
            <person name="Kellner H."/>
            <person name="Castanera R."/>
            <person name="Alfaro M."/>
            <person name="Ramirez L."/>
            <person name="Pisabarro A.G."/>
            <person name="Kuo A."/>
            <person name="Tritt A."/>
            <person name="Lipzen A."/>
            <person name="He G."/>
            <person name="Yan M."/>
            <person name="Ng V."/>
            <person name="Cullen D."/>
            <person name="Martin F."/>
            <person name="Rosso M.-N."/>
            <person name="Henrissat B."/>
            <person name="Hibbett D."/>
            <person name="Martinez A.T."/>
            <person name="Grigoriev I.V."/>
        </authorList>
    </citation>
    <scope>NUCLEOTIDE SEQUENCE</scope>
    <source>
        <strain evidence="3">AH 40177</strain>
    </source>
</reference>